<dbReference type="EMBL" id="MLFR01000001">
    <property type="protein sequence ID" value="ORM71630.1"/>
    <property type="molecule type" value="Genomic_DNA"/>
</dbReference>
<keyword evidence="4" id="KW-0862">Zinc</keyword>
<evidence type="ECO:0000313" key="12">
    <source>
        <dbReference type="Proteomes" id="UP000193558"/>
    </source>
</evidence>
<dbReference type="InterPro" id="IPR010095">
    <property type="entry name" value="Cas12f1-like_TNB"/>
</dbReference>
<organism evidence="11 12">
    <name type="scientific">Pantoea rwandensis</name>
    <dbReference type="NCBI Taxonomy" id="1076550"/>
    <lineage>
        <taxon>Bacteria</taxon>
        <taxon>Pseudomonadati</taxon>
        <taxon>Pseudomonadota</taxon>
        <taxon>Gammaproteobacteria</taxon>
        <taxon>Enterobacterales</taxon>
        <taxon>Erwiniaceae</taxon>
        <taxon>Pantoea</taxon>
    </lineage>
</organism>
<keyword evidence="2" id="KW-0815">Transposition</keyword>
<evidence type="ECO:0000259" key="8">
    <source>
        <dbReference type="Pfam" id="PF01385"/>
    </source>
</evidence>
<comment type="caution">
    <text evidence="11">The sequence shown here is derived from an EMBL/GenBank/DDBJ whole genome shotgun (WGS) entry which is preliminary data.</text>
</comment>
<feature type="domain" description="Probable transposase IS891/IS1136/IS1341" evidence="8">
    <location>
        <begin position="199"/>
        <end position="303"/>
    </location>
</feature>
<dbReference type="NCBIfam" id="NF040570">
    <property type="entry name" value="guided_TnpB"/>
    <property type="match status" value="1"/>
</dbReference>
<dbReference type="GO" id="GO:0032196">
    <property type="term" value="P:transposition"/>
    <property type="evidence" value="ECO:0007669"/>
    <property type="project" value="UniProtKB-KW"/>
</dbReference>
<dbReference type="Pfam" id="PF01385">
    <property type="entry name" value="OrfB_IS605"/>
    <property type="match status" value="1"/>
</dbReference>
<reference evidence="11 12" key="1">
    <citation type="journal article" date="2017" name="Antonie Van Leeuwenhoek">
        <title>Phylogenomic resolution of the bacterial genus Pantoea and its relationship with Erwinia and Tatumella.</title>
        <authorList>
            <person name="Palmer M."/>
            <person name="Steenkamp E.T."/>
            <person name="Coetzee M.P."/>
            <person name="Chan W.Y."/>
            <person name="van Zyl E."/>
            <person name="De Maayer P."/>
            <person name="Coutinho T.A."/>
            <person name="Blom J."/>
            <person name="Smits T.H."/>
            <person name="Duffy B."/>
            <person name="Venter S.N."/>
        </authorList>
    </citation>
    <scope>NUCLEOTIDE SEQUENCE [LARGE SCALE GENOMIC DNA]</scope>
    <source>
        <strain evidence="11 12">LMG 26275</strain>
    </source>
</reference>
<protein>
    <submittedName>
        <fullName evidence="11">Transposase</fullName>
    </submittedName>
</protein>
<evidence type="ECO:0000313" key="11">
    <source>
        <dbReference type="EMBL" id="ORM71630.1"/>
    </source>
</evidence>
<dbReference type="InterPro" id="IPR021027">
    <property type="entry name" value="Transposase_put_HTH"/>
</dbReference>
<dbReference type="Pfam" id="PF07282">
    <property type="entry name" value="Cas12f1-like_TNB"/>
    <property type="match status" value="1"/>
</dbReference>
<evidence type="ECO:0000256" key="4">
    <source>
        <dbReference type="ARBA" id="ARBA00022833"/>
    </source>
</evidence>
<dbReference type="AlphaFoldDB" id="A0A1X1D4Y1"/>
<dbReference type="GO" id="GO:0006310">
    <property type="term" value="P:DNA recombination"/>
    <property type="evidence" value="ECO:0007669"/>
    <property type="project" value="UniProtKB-KW"/>
</dbReference>
<keyword evidence="3" id="KW-0479">Metal-binding</keyword>
<feature type="region of interest" description="Disordered" evidence="7">
    <location>
        <begin position="416"/>
        <end position="461"/>
    </location>
</feature>
<keyword evidence="6" id="KW-0233">DNA recombination</keyword>
<dbReference type="Pfam" id="PF12323">
    <property type="entry name" value="HTH_OrfB_IS605"/>
    <property type="match status" value="1"/>
</dbReference>
<proteinExistence type="inferred from homology"/>
<evidence type="ECO:0000256" key="5">
    <source>
        <dbReference type="ARBA" id="ARBA00023125"/>
    </source>
</evidence>
<evidence type="ECO:0000256" key="6">
    <source>
        <dbReference type="ARBA" id="ARBA00023172"/>
    </source>
</evidence>
<dbReference type="GO" id="GO:0003677">
    <property type="term" value="F:DNA binding"/>
    <property type="evidence" value="ECO:0007669"/>
    <property type="project" value="UniProtKB-KW"/>
</dbReference>
<feature type="domain" description="Cas12f1-like TNB" evidence="9">
    <location>
        <begin position="334"/>
        <end position="400"/>
    </location>
</feature>
<dbReference type="GO" id="GO:0046872">
    <property type="term" value="F:metal ion binding"/>
    <property type="evidence" value="ECO:0007669"/>
    <property type="project" value="UniProtKB-KW"/>
</dbReference>
<accession>A0A1X1D4Y1</accession>
<evidence type="ECO:0000256" key="1">
    <source>
        <dbReference type="ARBA" id="ARBA00008761"/>
    </source>
</evidence>
<feature type="domain" description="Transposase putative helix-turn-helix" evidence="10">
    <location>
        <begin position="1"/>
        <end position="31"/>
    </location>
</feature>
<evidence type="ECO:0000259" key="9">
    <source>
        <dbReference type="Pfam" id="PF07282"/>
    </source>
</evidence>
<comment type="similarity">
    <text evidence="1">In the C-terminal section; belongs to the transposase 35 family.</text>
</comment>
<dbReference type="Proteomes" id="UP000193558">
    <property type="component" value="Unassembled WGS sequence"/>
</dbReference>
<gene>
    <name evidence="11" type="ORF">HA51_00690</name>
</gene>
<evidence type="ECO:0000256" key="3">
    <source>
        <dbReference type="ARBA" id="ARBA00022723"/>
    </source>
</evidence>
<dbReference type="InterPro" id="IPR001959">
    <property type="entry name" value="Transposase"/>
</dbReference>
<dbReference type="RefSeq" id="WP_084931202.1">
    <property type="nucleotide sequence ID" value="NZ_MLFR01000001.1"/>
</dbReference>
<name>A0A1X1D4Y1_9GAMM</name>
<dbReference type="OrthoDB" id="6554767at2"/>
<evidence type="ECO:0000256" key="7">
    <source>
        <dbReference type="SAM" id="MobiDB-lite"/>
    </source>
</evidence>
<sequence>MLTGIKLRSNPTASQREKLSRWMGCARVIWNAKCDEERYYRTFARKYYPVGTYAPVDQTAAHFKDAELTPWLSECPSQIIRNTAVNWYNTYRKFLKGVCGRPKRHPKTDRASIYLTRELFRFDHCADGVTRLFIGTKTNNIGYLSIKNHATYNLPNSLYIRKERGQYFVSFCYEDGKPEAASYTDDLAMLAGADRTWLEENTIGVDRGVAVPVQAGDLALDYLPSQKHHTARAGRYIKRLQRRLARQQKGSNRRNRSRQRLSGYHAQRANIRTDFAHQTSRTLVNGARVIVFEALKTQRMTRRAKLKQDESGRYLPNQRKAKSGLNAAILNIGWHRIELFTKYKAKAEGKACFRVPAPYTSQECATCGYTHPDNRRTQDAFVCVSCGHSDNADRNAARIIKKRAIELILHPGTGLTNDNELVTGRGDQRKTSKAKSPARNGQRSVKKEKGSTTLPLEALPL</sequence>
<keyword evidence="5" id="KW-0238">DNA-binding</keyword>
<evidence type="ECO:0000259" key="10">
    <source>
        <dbReference type="Pfam" id="PF12323"/>
    </source>
</evidence>
<evidence type="ECO:0000256" key="2">
    <source>
        <dbReference type="ARBA" id="ARBA00022578"/>
    </source>
</evidence>